<keyword evidence="10" id="KW-1185">Reference proteome</keyword>
<dbReference type="PANTHER" id="PTHR33991:SF1">
    <property type="entry name" value="DNA REPAIR PROTEIN RECO"/>
    <property type="match status" value="1"/>
</dbReference>
<dbReference type="Pfam" id="PF11967">
    <property type="entry name" value="RecO_N"/>
    <property type="match status" value="1"/>
</dbReference>
<dbReference type="EMBL" id="JAEAGR010000001">
    <property type="protein sequence ID" value="MBH1939457.1"/>
    <property type="molecule type" value="Genomic_DNA"/>
</dbReference>
<dbReference type="AlphaFoldDB" id="A0A8J7HB04"/>
<dbReference type="SUPFAM" id="SSF57863">
    <property type="entry name" value="ArfGap/RecO-like zinc finger"/>
    <property type="match status" value="1"/>
</dbReference>
<dbReference type="InterPro" id="IPR037278">
    <property type="entry name" value="ARFGAP/RecO"/>
</dbReference>
<comment type="caution">
    <text evidence="9">The sequence shown here is derived from an EMBL/GenBank/DDBJ whole genome shotgun (WGS) entry which is preliminary data.</text>
</comment>
<evidence type="ECO:0000256" key="5">
    <source>
        <dbReference type="ARBA" id="ARBA00023204"/>
    </source>
</evidence>
<comment type="similarity">
    <text evidence="1 7">Belongs to the RecO family.</text>
</comment>
<keyword evidence="4 7" id="KW-0233">DNA recombination</keyword>
<dbReference type="InterPro" id="IPR042242">
    <property type="entry name" value="RecO_C"/>
</dbReference>
<dbReference type="GO" id="GO:0006302">
    <property type="term" value="P:double-strand break repair"/>
    <property type="evidence" value="ECO:0007669"/>
    <property type="project" value="TreeGrafter"/>
</dbReference>
<keyword evidence="3 7" id="KW-0227">DNA damage</keyword>
<evidence type="ECO:0000313" key="10">
    <source>
        <dbReference type="Proteomes" id="UP000623269"/>
    </source>
</evidence>
<dbReference type="NCBIfam" id="TIGR00613">
    <property type="entry name" value="reco"/>
    <property type="match status" value="1"/>
</dbReference>
<evidence type="ECO:0000256" key="3">
    <source>
        <dbReference type="ARBA" id="ARBA00022763"/>
    </source>
</evidence>
<evidence type="ECO:0000313" key="9">
    <source>
        <dbReference type="EMBL" id="MBH1939457.1"/>
    </source>
</evidence>
<evidence type="ECO:0000256" key="2">
    <source>
        <dbReference type="ARBA" id="ARBA00021310"/>
    </source>
</evidence>
<reference evidence="9" key="1">
    <citation type="submission" date="2020-12" db="EMBL/GenBank/DDBJ databases">
        <title>M. sibirica DSM 26468T genome.</title>
        <authorList>
            <person name="Thieme N."/>
            <person name="Rettenmaier R."/>
            <person name="Zverlov V."/>
            <person name="Liebl W."/>
        </authorList>
    </citation>
    <scope>NUCLEOTIDE SEQUENCE</scope>
    <source>
        <strain evidence="9">DSM 26468</strain>
    </source>
</reference>
<evidence type="ECO:0000256" key="7">
    <source>
        <dbReference type="HAMAP-Rule" id="MF_00201"/>
    </source>
</evidence>
<dbReference type="InterPro" id="IPR022572">
    <property type="entry name" value="DNA_rep/recomb_RecO_N"/>
</dbReference>
<organism evidence="9 10">
    <name type="scientific">Mobilitalea sibirica</name>
    <dbReference type="NCBI Taxonomy" id="1462919"/>
    <lineage>
        <taxon>Bacteria</taxon>
        <taxon>Bacillati</taxon>
        <taxon>Bacillota</taxon>
        <taxon>Clostridia</taxon>
        <taxon>Lachnospirales</taxon>
        <taxon>Lachnospiraceae</taxon>
        <taxon>Mobilitalea</taxon>
    </lineage>
</organism>
<protein>
    <recommendedName>
        <fullName evidence="2 7">DNA repair protein RecO</fullName>
    </recommendedName>
    <alternativeName>
        <fullName evidence="6 7">Recombination protein O</fullName>
    </alternativeName>
</protein>
<feature type="domain" description="DNA replication/recombination mediator RecO N-terminal" evidence="8">
    <location>
        <begin position="2"/>
        <end position="71"/>
    </location>
</feature>
<dbReference type="SUPFAM" id="SSF50249">
    <property type="entry name" value="Nucleic acid-binding proteins"/>
    <property type="match status" value="1"/>
</dbReference>
<dbReference type="Pfam" id="PF02565">
    <property type="entry name" value="RecO_C"/>
    <property type="match status" value="1"/>
</dbReference>
<comment type="function">
    <text evidence="7">Involved in DNA repair and RecF pathway recombination.</text>
</comment>
<gene>
    <name evidence="7 9" type="primary">recO</name>
    <name evidence="9" type="ORF">I5677_00955</name>
</gene>
<dbReference type="GO" id="GO:0006310">
    <property type="term" value="P:DNA recombination"/>
    <property type="evidence" value="ECO:0007669"/>
    <property type="project" value="UniProtKB-UniRule"/>
</dbReference>
<evidence type="ECO:0000256" key="4">
    <source>
        <dbReference type="ARBA" id="ARBA00023172"/>
    </source>
</evidence>
<keyword evidence="5 7" id="KW-0234">DNA repair</keyword>
<dbReference type="PANTHER" id="PTHR33991">
    <property type="entry name" value="DNA REPAIR PROTEIN RECO"/>
    <property type="match status" value="1"/>
</dbReference>
<evidence type="ECO:0000256" key="1">
    <source>
        <dbReference type="ARBA" id="ARBA00007452"/>
    </source>
</evidence>
<name>A0A8J7HB04_9FIRM</name>
<dbReference type="Gene3D" id="2.40.50.140">
    <property type="entry name" value="Nucleic acid-binding proteins"/>
    <property type="match status" value="1"/>
</dbReference>
<sequence length="259" mass="29557">MVLSAMPVGDYDKRLVILTKEHGKITAFAKGARRQNSALLACSGPFSFGEFTLYAGRSSYNIMSAEISNYFAELRSDIESLYYGFYFCEFADYITKENNDEKDVLKLLYQTLRAIAKKTIPLSLVKVIFEVKAMAINGEAPQVFQCVKCSKNPADNKKEIIKGEQDTLNHRSAVYTDYRFSIKSGGILCSECQFNDRSAIKIGTSTLYTLQYIISKEIEKLYTFTVSEEVLHELTRCTKIYLEHYIDHQFKSLEMIMSL</sequence>
<dbReference type="InterPro" id="IPR012340">
    <property type="entry name" value="NA-bd_OB-fold"/>
</dbReference>
<dbReference type="GO" id="GO:0043590">
    <property type="term" value="C:bacterial nucleoid"/>
    <property type="evidence" value="ECO:0007669"/>
    <property type="project" value="TreeGrafter"/>
</dbReference>
<dbReference type="Gene3D" id="1.20.1440.120">
    <property type="entry name" value="Recombination protein O, C-terminal domain"/>
    <property type="match status" value="1"/>
</dbReference>
<proteinExistence type="inferred from homology"/>
<evidence type="ECO:0000259" key="8">
    <source>
        <dbReference type="Pfam" id="PF11967"/>
    </source>
</evidence>
<dbReference type="HAMAP" id="MF_00201">
    <property type="entry name" value="RecO"/>
    <property type="match status" value="1"/>
</dbReference>
<dbReference type="Proteomes" id="UP000623269">
    <property type="component" value="Unassembled WGS sequence"/>
</dbReference>
<dbReference type="InterPro" id="IPR003717">
    <property type="entry name" value="RecO"/>
</dbReference>
<accession>A0A8J7HB04</accession>
<evidence type="ECO:0000256" key="6">
    <source>
        <dbReference type="ARBA" id="ARBA00033409"/>
    </source>
</evidence>